<dbReference type="SUPFAM" id="SSF52540">
    <property type="entry name" value="P-loop containing nucleoside triphosphate hydrolases"/>
    <property type="match status" value="2"/>
</dbReference>
<accession>A0A9P3PIX0</accession>
<dbReference type="PANTHER" id="PTHR10039:SF17">
    <property type="entry name" value="FUNGAL STAND N-TERMINAL GOODBYE DOMAIN-CONTAINING PROTEIN-RELATED"/>
    <property type="match status" value="1"/>
</dbReference>
<protein>
    <recommendedName>
        <fullName evidence="2">NACHT domain-containing protein</fullName>
    </recommendedName>
</protein>
<gene>
    <name evidence="3" type="ORF">LshimejAT787_0310720</name>
</gene>
<dbReference type="EMBL" id="BRPK01000003">
    <property type="protein sequence ID" value="GLB36785.1"/>
    <property type="molecule type" value="Genomic_DNA"/>
</dbReference>
<evidence type="ECO:0000256" key="1">
    <source>
        <dbReference type="ARBA" id="ARBA00022737"/>
    </source>
</evidence>
<feature type="domain" description="NACHT" evidence="2">
    <location>
        <begin position="777"/>
        <end position="926"/>
    </location>
</feature>
<proteinExistence type="predicted"/>
<dbReference type="InterPro" id="IPR027417">
    <property type="entry name" value="P-loop_NTPase"/>
</dbReference>
<dbReference type="OrthoDB" id="3027122at2759"/>
<comment type="caution">
    <text evidence="3">The sequence shown here is derived from an EMBL/GenBank/DDBJ whole genome shotgun (WGS) entry which is preliminary data.</text>
</comment>
<evidence type="ECO:0000259" key="2">
    <source>
        <dbReference type="PROSITE" id="PS50837"/>
    </source>
</evidence>
<keyword evidence="4" id="KW-1185">Reference proteome</keyword>
<evidence type="ECO:0000313" key="3">
    <source>
        <dbReference type="EMBL" id="GLB36785.1"/>
    </source>
</evidence>
<organism evidence="3 4">
    <name type="scientific">Lyophyllum shimeji</name>
    <name type="common">Hon-shimeji</name>
    <name type="synonym">Tricholoma shimeji</name>
    <dbReference type="NCBI Taxonomy" id="47721"/>
    <lineage>
        <taxon>Eukaryota</taxon>
        <taxon>Fungi</taxon>
        <taxon>Dikarya</taxon>
        <taxon>Basidiomycota</taxon>
        <taxon>Agaricomycotina</taxon>
        <taxon>Agaricomycetes</taxon>
        <taxon>Agaricomycetidae</taxon>
        <taxon>Agaricales</taxon>
        <taxon>Tricholomatineae</taxon>
        <taxon>Lyophyllaceae</taxon>
        <taxon>Lyophyllum</taxon>
    </lineage>
</organism>
<name>A0A9P3PIX0_LYOSH</name>
<evidence type="ECO:0000313" key="4">
    <source>
        <dbReference type="Proteomes" id="UP001063166"/>
    </source>
</evidence>
<dbReference type="Gene3D" id="3.40.50.300">
    <property type="entry name" value="P-loop containing nucleotide triphosphate hydrolases"/>
    <property type="match status" value="2"/>
</dbReference>
<dbReference type="PANTHER" id="PTHR10039">
    <property type="entry name" value="AMELOGENIN"/>
    <property type="match status" value="1"/>
</dbReference>
<dbReference type="Pfam" id="PF24883">
    <property type="entry name" value="NPHP3_N"/>
    <property type="match status" value="2"/>
</dbReference>
<dbReference type="Proteomes" id="UP001063166">
    <property type="component" value="Unassembled WGS sequence"/>
</dbReference>
<dbReference type="PROSITE" id="PS50837">
    <property type="entry name" value="NACHT"/>
    <property type="match status" value="1"/>
</dbReference>
<dbReference type="AlphaFoldDB" id="A0A9P3PIX0"/>
<keyword evidence="1" id="KW-0677">Repeat</keyword>
<sequence>MRMLLVLLRRRRPAPAYAAIDEKTSTCAGPNGPAQAKRSHRPNSVHQVVMNTFVFALSLIEKVSECAPVPGLKGAVGAFHILMQRFEDSEDNMHDFKDFVSGIDSLNHILSMFEDTSTTGRGLTDDLGEQLYVLSRELTVLKGQIKAIKKHSRLRRMIEARHDAQTIVRSFRRVQGFINEVMVGSTLKAEIRLADLWALEHLDKLPRAKDARYDYINRPLCSEGTREGVLKQIMKWVKNPRAHQIYWLNGAAGTGKTTIALTVADILAKDSTIFSASFFCSRESEGRSDARLIFPTFAYLFARCDVQLRNRIVHVIKDSPDIGHALPREQLVKLLIGPLRKVYTGTQRPIVLVLDALDECTGGRAPETILTALATEIRSVPFVKVFVSSRRTAATSDAFSIDALRQRREVFVLHDVEKDVVDADIREYMMDRLGRAAALRGLSTRPWPPGNLINKLVEMAGGLFIFASTVCEFIEARGDLDFRLKEITDRPTNEYTGIDSLYREILEYAIGEFPDQATVDHCRSIIGTIILLQDPLSSYDLSQLLQLPPKHIQGILLDLQSVLSVPDDVHGAIRTLHASFPDFISARARCLPAMYVEPSPQHRMIVMRLLEIMREGLKRNMAYFIRFKLNKEKHFPGSLRYACRYWADHLSRTNAENADDLVEALSHFTESVDFAYCLEVLESLSNPLEELSRGIIEKAEAWLSDMSESPQALTVSLNHARRLLQVDAPGPSLFCLFGLSPDTRYAQREYGRMCSDGTRNGVLESILQWANGPYTSQLYWLNGAAGTGKTTVAMTAADLVTMDRSKLTATFFCSRYSRYRRHVQHLFVSLSILLAAREARFREQLVNAVRRNPQIIQSHPRNQLRILIVEPLQLAGLSGRPIVFVIDALDECRPLEEDAPGKILSALAEHLHKVPSLKVLISTRPSLSLSRELKHASWNMPPIQFNLHDVDRSLVDDDIRRYLFEVLCTNAGIMERLSPNWPPDELLDKLVKKAGGSFIYASFMAQRFVLVGSQKLREIADDPGSEYEGHLGLNLFYGRMLKHILKGDEEKAKHFRAILGFLTHLHKPITLNDFETLVDIPEKALHFRLLELECIVVVSSATNLIRPIHESIRHWLTDKNRALPELFVDSADVHEDILSRLISCMTSGLDRSSRVSMFAIGDIESTSEEPDEGLLDYACRYWVEHLKNTSPASCLQADIENFLETKLVFWIERLYSSGELMVAAAALEHARTWYHEVSQPRHECVKAFADAQQLLMERSMMGALG</sequence>
<reference evidence="3" key="1">
    <citation type="submission" date="2022-07" db="EMBL/GenBank/DDBJ databases">
        <title>The genome of Lyophyllum shimeji provides insight into the initial evolution of ectomycorrhizal fungal genome.</title>
        <authorList>
            <person name="Kobayashi Y."/>
            <person name="Shibata T."/>
            <person name="Hirakawa H."/>
            <person name="Shigenobu S."/>
            <person name="Nishiyama T."/>
            <person name="Yamada A."/>
            <person name="Hasebe M."/>
            <person name="Kawaguchi M."/>
        </authorList>
    </citation>
    <scope>NUCLEOTIDE SEQUENCE</scope>
    <source>
        <strain evidence="3">AT787</strain>
    </source>
</reference>
<dbReference type="InterPro" id="IPR007111">
    <property type="entry name" value="NACHT_NTPase"/>
</dbReference>
<dbReference type="InterPro" id="IPR056884">
    <property type="entry name" value="NPHP3-like_N"/>
</dbReference>